<evidence type="ECO:0000256" key="1">
    <source>
        <dbReference type="ARBA" id="ARBA00005791"/>
    </source>
</evidence>
<keyword evidence="3" id="KW-0560">Oxidoreductase</keyword>
<evidence type="ECO:0000256" key="2">
    <source>
        <dbReference type="ARBA" id="ARBA00022729"/>
    </source>
</evidence>
<evidence type="ECO:0000313" key="10">
    <source>
        <dbReference type="Proteomes" id="UP000178187"/>
    </source>
</evidence>
<evidence type="ECO:0000256" key="4">
    <source>
        <dbReference type="ARBA" id="ARBA00023157"/>
    </source>
</evidence>
<dbReference type="Gene3D" id="3.40.30.10">
    <property type="entry name" value="Glutaredoxin"/>
    <property type="match status" value="1"/>
</dbReference>
<dbReference type="EMBL" id="MHFR01000006">
    <property type="protein sequence ID" value="OGW99460.1"/>
    <property type="molecule type" value="Genomic_DNA"/>
</dbReference>
<comment type="similarity">
    <text evidence="1">Belongs to the thioredoxin family. DsbA subfamily.</text>
</comment>
<evidence type="ECO:0000256" key="3">
    <source>
        <dbReference type="ARBA" id="ARBA00023002"/>
    </source>
</evidence>
<reference evidence="9 10" key="1">
    <citation type="journal article" date="2016" name="Nat. Commun.">
        <title>Thousands of microbial genomes shed light on interconnected biogeochemical processes in an aquifer system.</title>
        <authorList>
            <person name="Anantharaman K."/>
            <person name="Brown C.T."/>
            <person name="Hug L.A."/>
            <person name="Sharon I."/>
            <person name="Castelle C.J."/>
            <person name="Probst A.J."/>
            <person name="Thomas B.C."/>
            <person name="Singh A."/>
            <person name="Wilkins M.J."/>
            <person name="Karaoz U."/>
            <person name="Brodie E.L."/>
            <person name="Williams K.H."/>
            <person name="Hubbard S.S."/>
            <person name="Banfield J.F."/>
        </authorList>
    </citation>
    <scope>NUCLEOTIDE SEQUENCE [LARGE SCALE GENOMIC DNA]</scope>
</reference>
<keyword evidence="4" id="KW-1015">Disulfide bond</keyword>
<accession>A0A1G1L2S7</accession>
<proteinExistence type="inferred from homology"/>
<dbReference type="PROSITE" id="PS51352">
    <property type="entry name" value="THIOREDOXIN_2"/>
    <property type="match status" value="1"/>
</dbReference>
<evidence type="ECO:0000313" key="9">
    <source>
        <dbReference type="EMBL" id="OGW99460.1"/>
    </source>
</evidence>
<dbReference type="SUPFAM" id="SSF52833">
    <property type="entry name" value="Thioredoxin-like"/>
    <property type="match status" value="1"/>
</dbReference>
<keyword evidence="5" id="KW-0676">Redox-active center</keyword>
<organism evidence="9 10">
    <name type="scientific">Candidatus Danuiimicrobium aquiferis</name>
    <dbReference type="NCBI Taxonomy" id="1801832"/>
    <lineage>
        <taxon>Bacteria</taxon>
        <taxon>Pseudomonadati</taxon>
        <taxon>Candidatus Omnitrophota</taxon>
        <taxon>Candidatus Danuiimicrobium</taxon>
    </lineage>
</organism>
<feature type="domain" description="Thioredoxin" evidence="8">
    <location>
        <begin position="161"/>
        <end position="338"/>
    </location>
</feature>
<name>A0A1G1L2S7_9BACT</name>
<protein>
    <recommendedName>
        <fullName evidence="8">Thioredoxin domain-containing protein</fullName>
    </recommendedName>
</protein>
<dbReference type="PANTHER" id="PTHR13887">
    <property type="entry name" value="GLUTATHIONE S-TRANSFERASE KAPPA"/>
    <property type="match status" value="1"/>
</dbReference>
<evidence type="ECO:0000256" key="6">
    <source>
        <dbReference type="SAM" id="Coils"/>
    </source>
</evidence>
<evidence type="ECO:0000259" key="8">
    <source>
        <dbReference type="PROSITE" id="PS51352"/>
    </source>
</evidence>
<comment type="caution">
    <text evidence="9">The sequence shown here is derived from an EMBL/GenBank/DDBJ whole genome shotgun (WGS) entry which is preliminary data.</text>
</comment>
<evidence type="ECO:0000256" key="5">
    <source>
        <dbReference type="ARBA" id="ARBA00023284"/>
    </source>
</evidence>
<keyword evidence="6" id="KW-0175">Coiled coil</keyword>
<dbReference type="GO" id="GO:0016491">
    <property type="term" value="F:oxidoreductase activity"/>
    <property type="evidence" value="ECO:0007669"/>
    <property type="project" value="UniProtKB-KW"/>
</dbReference>
<dbReference type="Pfam" id="PF13462">
    <property type="entry name" value="Thioredoxin_4"/>
    <property type="match status" value="1"/>
</dbReference>
<evidence type="ECO:0000256" key="7">
    <source>
        <dbReference type="SAM" id="SignalP"/>
    </source>
</evidence>
<dbReference type="InterPro" id="IPR013766">
    <property type="entry name" value="Thioredoxin_domain"/>
</dbReference>
<gene>
    <name evidence="9" type="ORF">A3G33_00765</name>
</gene>
<feature type="signal peptide" evidence="7">
    <location>
        <begin position="1"/>
        <end position="21"/>
    </location>
</feature>
<sequence>MVVSFWFFTFGAFLSQNSLFAADKETAAQNEKSKDVVARIGDEIITAMELNEAAKDELKSIESQIYDIKMNKLDEMVNEKLWQLEAGKQKKSIGDVQDEALKGANPGVTDAEVDNIFMQSQGRFGNSTEEAKGKIRELLKKQKLSAVSDNYAGNLKNKYPVKILLEAPRFQIDMTGRPIRGNVNAPVTVVEVSDFECPYCSKIQTTIRQLRETYKEQVRFSFMHFPLPFHQHAKDAAMASLCAEEQGKFWEYRDILFDNRSALAKSDLVSYARRLGLEVNGFQQCLDSGKYNSKIDDDLNAAMKLGVNGTPAFFVNGQPLTGAQPYESFKKIIDRELERK</sequence>
<dbReference type="CDD" id="cd02972">
    <property type="entry name" value="DsbA_family"/>
    <property type="match status" value="1"/>
</dbReference>
<dbReference type="PANTHER" id="PTHR13887:SF14">
    <property type="entry name" value="DISULFIDE BOND FORMATION PROTEIN D"/>
    <property type="match status" value="1"/>
</dbReference>
<dbReference type="Proteomes" id="UP000178187">
    <property type="component" value="Unassembled WGS sequence"/>
</dbReference>
<keyword evidence="2 7" id="KW-0732">Signal</keyword>
<feature type="coiled-coil region" evidence="6">
    <location>
        <begin position="44"/>
        <end position="71"/>
    </location>
</feature>
<feature type="chain" id="PRO_5009576665" description="Thioredoxin domain-containing protein" evidence="7">
    <location>
        <begin position="22"/>
        <end position="340"/>
    </location>
</feature>
<dbReference type="AlphaFoldDB" id="A0A1G1L2S7"/>
<dbReference type="InterPro" id="IPR012336">
    <property type="entry name" value="Thioredoxin-like_fold"/>
</dbReference>
<dbReference type="InterPro" id="IPR036249">
    <property type="entry name" value="Thioredoxin-like_sf"/>
</dbReference>